<gene>
    <name evidence="1" type="ORF">GXP67_14540</name>
</gene>
<organism evidence="1 2">
    <name type="scientific">Rhodocytophaga rosea</name>
    <dbReference type="NCBI Taxonomy" id="2704465"/>
    <lineage>
        <taxon>Bacteria</taxon>
        <taxon>Pseudomonadati</taxon>
        <taxon>Bacteroidota</taxon>
        <taxon>Cytophagia</taxon>
        <taxon>Cytophagales</taxon>
        <taxon>Rhodocytophagaceae</taxon>
        <taxon>Rhodocytophaga</taxon>
    </lineage>
</organism>
<accession>A0A6C0GIL3</accession>
<keyword evidence="2" id="KW-1185">Reference proteome</keyword>
<proteinExistence type="predicted"/>
<dbReference type="AlphaFoldDB" id="A0A6C0GIL3"/>
<dbReference type="KEGG" id="rhoz:GXP67_14540"/>
<sequence>MNNTQGLGLTIQVMNNFKALWLGQPEIRQVINMLRELYTQIELLSSLLIEGNVQSETLQICKQQMALQAVALMETMSVGFNQRQTSASKRIMVYTYTDIYLAPPKLP</sequence>
<name>A0A6C0GIL3_9BACT</name>
<dbReference type="Proteomes" id="UP000480178">
    <property type="component" value="Chromosome"/>
</dbReference>
<evidence type="ECO:0000313" key="2">
    <source>
        <dbReference type="Proteomes" id="UP000480178"/>
    </source>
</evidence>
<reference evidence="1 2" key="1">
    <citation type="submission" date="2020-01" db="EMBL/GenBank/DDBJ databases">
        <authorList>
            <person name="Kim M.K."/>
        </authorList>
    </citation>
    <scope>NUCLEOTIDE SEQUENCE [LARGE SCALE GENOMIC DNA]</scope>
    <source>
        <strain evidence="1 2">172606-1</strain>
    </source>
</reference>
<dbReference type="RefSeq" id="WP_162443787.1">
    <property type="nucleotide sequence ID" value="NZ_CP048222.1"/>
</dbReference>
<evidence type="ECO:0000313" key="1">
    <source>
        <dbReference type="EMBL" id="QHT67765.1"/>
    </source>
</evidence>
<dbReference type="EMBL" id="CP048222">
    <property type="protein sequence ID" value="QHT67765.1"/>
    <property type="molecule type" value="Genomic_DNA"/>
</dbReference>
<protein>
    <submittedName>
        <fullName evidence="1">Uncharacterized protein</fullName>
    </submittedName>
</protein>